<reference evidence="3" key="2">
    <citation type="submission" date="2022-01" db="EMBL/GenBank/DDBJ databases">
        <authorList>
            <person name="Yamashiro T."/>
            <person name="Shiraishi A."/>
            <person name="Satake H."/>
            <person name="Nakayama K."/>
        </authorList>
    </citation>
    <scope>NUCLEOTIDE SEQUENCE</scope>
</reference>
<evidence type="ECO:0000259" key="2">
    <source>
        <dbReference type="Pfam" id="PF17921"/>
    </source>
</evidence>
<reference evidence="3" key="1">
    <citation type="journal article" date="2022" name="Int. J. Mol. Sci.">
        <title>Draft Genome of Tanacetum Coccineum: Genomic Comparison of Closely Related Tanacetum-Family Plants.</title>
        <authorList>
            <person name="Yamashiro T."/>
            <person name="Shiraishi A."/>
            <person name="Nakayama K."/>
            <person name="Satake H."/>
        </authorList>
    </citation>
    <scope>NUCLEOTIDE SEQUENCE</scope>
</reference>
<dbReference type="InterPro" id="IPR041588">
    <property type="entry name" value="Integrase_H2C2"/>
</dbReference>
<dbReference type="GO" id="GO:0003964">
    <property type="term" value="F:RNA-directed DNA polymerase activity"/>
    <property type="evidence" value="ECO:0007669"/>
    <property type="project" value="UniProtKB-KW"/>
</dbReference>
<dbReference type="SUPFAM" id="SSF53098">
    <property type="entry name" value="Ribonuclease H-like"/>
    <property type="match status" value="2"/>
</dbReference>
<organism evidence="3 4">
    <name type="scientific">Tanacetum coccineum</name>
    <dbReference type="NCBI Taxonomy" id="301880"/>
    <lineage>
        <taxon>Eukaryota</taxon>
        <taxon>Viridiplantae</taxon>
        <taxon>Streptophyta</taxon>
        <taxon>Embryophyta</taxon>
        <taxon>Tracheophyta</taxon>
        <taxon>Spermatophyta</taxon>
        <taxon>Magnoliopsida</taxon>
        <taxon>eudicotyledons</taxon>
        <taxon>Gunneridae</taxon>
        <taxon>Pentapetalae</taxon>
        <taxon>asterids</taxon>
        <taxon>campanulids</taxon>
        <taxon>Asterales</taxon>
        <taxon>Asteraceae</taxon>
        <taxon>Asteroideae</taxon>
        <taxon>Anthemideae</taxon>
        <taxon>Anthemidinae</taxon>
        <taxon>Tanacetum</taxon>
    </lineage>
</organism>
<sequence length="462" mass="52356">MTPSPASKNIILRNVGVEGAKFTYALRFRFKATNNEAKYKALIAGLRIAEEIGVRNLQANMDSRLVANQVNGTYTAKEADMTRYLEKVRALASGFRMFSIKQVPRSENKKADALSKIASTSFAHLSKQVLVEELKEKSINKVEVLAVVEEEGNTWITPIYEYLTEGTLPAEANKARVVQRKSQRFAVIKESCTKSHFLDHGYGTRSVVAKALRTRYYWPTMHKDARALIRACQDCQVHRPIQRNPQQKLTPITSLWPFYKWGIDIAGPFPEGPANGLVERANRSLGDGIKARLDASNKNWMEEISHVLWAHRTMIKSSNEDTPFSLTYGTKAVILAEIGMPTLRTAEVDMVQNDEALEINLDHLEERREQAAIRDPKSKAKMEKYYNSKVRSTSFKPGDLVYHSNDASHTEEVGKLGPKREGPYEVTEALGKGAYKLRDYDGKQLSRTWNVRNLKKCYVHEM</sequence>
<keyword evidence="3" id="KW-0548">Nucleotidyltransferase</keyword>
<gene>
    <name evidence="3" type="ORF">Tco_0838165</name>
</gene>
<keyword evidence="4" id="KW-1185">Reference proteome</keyword>
<dbReference type="InterPro" id="IPR012337">
    <property type="entry name" value="RNaseH-like_sf"/>
</dbReference>
<proteinExistence type="predicted"/>
<dbReference type="Gene3D" id="3.30.420.10">
    <property type="entry name" value="Ribonuclease H-like superfamily/Ribonuclease H"/>
    <property type="match status" value="2"/>
</dbReference>
<dbReference type="Pfam" id="PF17921">
    <property type="entry name" value="Integrase_H2C2"/>
    <property type="match status" value="1"/>
</dbReference>
<dbReference type="Pfam" id="PF13456">
    <property type="entry name" value="RVT_3"/>
    <property type="match status" value="1"/>
</dbReference>
<keyword evidence="3" id="KW-0808">Transferase</keyword>
<accession>A0ABQ5AR24</accession>
<dbReference type="PANTHER" id="PTHR48475:SF2">
    <property type="entry name" value="RIBONUCLEASE H"/>
    <property type="match status" value="1"/>
</dbReference>
<protein>
    <submittedName>
        <fullName evidence="3">Reverse transcriptase domain-containing protein</fullName>
    </submittedName>
</protein>
<evidence type="ECO:0000313" key="4">
    <source>
        <dbReference type="Proteomes" id="UP001151760"/>
    </source>
</evidence>
<name>A0ABQ5AR24_9ASTR</name>
<dbReference type="CDD" id="cd09279">
    <property type="entry name" value="RNase_HI_like"/>
    <property type="match status" value="1"/>
</dbReference>
<dbReference type="EMBL" id="BQNB010012449">
    <property type="protein sequence ID" value="GJT03703.1"/>
    <property type="molecule type" value="Genomic_DNA"/>
</dbReference>
<feature type="domain" description="Integrase zinc-binding" evidence="2">
    <location>
        <begin position="208"/>
        <end position="240"/>
    </location>
</feature>
<dbReference type="Proteomes" id="UP001151760">
    <property type="component" value="Unassembled WGS sequence"/>
</dbReference>
<dbReference type="PANTHER" id="PTHR48475">
    <property type="entry name" value="RIBONUCLEASE H"/>
    <property type="match status" value="1"/>
</dbReference>
<keyword evidence="3" id="KW-0695">RNA-directed DNA polymerase</keyword>
<comment type="caution">
    <text evidence="3">The sequence shown here is derived from an EMBL/GenBank/DDBJ whole genome shotgun (WGS) entry which is preliminary data.</text>
</comment>
<evidence type="ECO:0000259" key="1">
    <source>
        <dbReference type="Pfam" id="PF13456"/>
    </source>
</evidence>
<dbReference type="InterPro" id="IPR002156">
    <property type="entry name" value="RNaseH_domain"/>
</dbReference>
<feature type="domain" description="RNase H type-1" evidence="1">
    <location>
        <begin position="20"/>
        <end position="116"/>
    </location>
</feature>
<evidence type="ECO:0000313" key="3">
    <source>
        <dbReference type="EMBL" id="GJT03703.1"/>
    </source>
</evidence>
<dbReference type="Gene3D" id="1.10.340.70">
    <property type="match status" value="1"/>
</dbReference>
<dbReference type="InterPro" id="IPR036397">
    <property type="entry name" value="RNaseH_sf"/>
</dbReference>